<evidence type="ECO:0000259" key="2">
    <source>
        <dbReference type="PROSITE" id="PS51272"/>
    </source>
</evidence>
<feature type="chain" id="PRO_5040960030" evidence="1">
    <location>
        <begin position="41"/>
        <end position="801"/>
    </location>
</feature>
<dbReference type="PROSITE" id="PS51272">
    <property type="entry name" value="SLH"/>
    <property type="match status" value="1"/>
</dbReference>
<evidence type="ECO:0000313" key="3">
    <source>
        <dbReference type="EMBL" id="MCJ8012385.1"/>
    </source>
</evidence>
<dbReference type="Pfam" id="PF16244">
    <property type="entry name" value="DUF4901"/>
    <property type="match status" value="2"/>
</dbReference>
<organism evidence="3 4">
    <name type="scientific">Paenibacillus mangrovi</name>
    <dbReference type="NCBI Taxonomy" id="2931978"/>
    <lineage>
        <taxon>Bacteria</taxon>
        <taxon>Bacillati</taxon>
        <taxon>Bacillota</taxon>
        <taxon>Bacilli</taxon>
        <taxon>Bacillales</taxon>
        <taxon>Paenibacillaceae</taxon>
        <taxon>Paenibacillus</taxon>
    </lineage>
</organism>
<dbReference type="EMBL" id="JALIRP010000004">
    <property type="protein sequence ID" value="MCJ8012385.1"/>
    <property type="molecule type" value="Genomic_DNA"/>
</dbReference>
<feature type="signal peptide" evidence="1">
    <location>
        <begin position="1"/>
        <end position="40"/>
    </location>
</feature>
<sequence>MKKGNISGRQAYRGNSTKKVAKTVLAGTLGLGLLQVPVWAAGAEVSNSGTNFATVQVVEKAAAADQTKGNSAKITKEQAAQKMLALFPDLKDAKLDDTSYSENENMPGNQSVWTLNWTFTKGNSSHTIGTTVDAITGDVLSYYKPYFLLDDDKAYYPPEITKEQAEKLAKDFVAKAAPSISAEKLIPMNSYYNSSKSLFGPVMYNFNYNVKVNGIPSDGENIRIEIDGKGRVNSYNRMTFALNYPSSKPAISLSQATDAYKKDLSLSLAYVAFNEYMSSSNAKKDWRLEYIPSPYLTVVDANTGKRHVSTPDTEYVIPKVLEYTALPSSASKPFTPHQGSTLSSEEALKLYADIAPSSKDYTLSSNLSSYWMDGKQVWNLNWNKRNSIGFPSDSISMTIDANTGQLIGYYINSYPMMYNTGETKKSDDNSKNNTAVISESKAREKAIGLVQRYYPDAAKYLKISNESGAQKSDGKTSYRYVFQQFYKDLPVYGHQVMIVLEGDGKLRNYNASLPLSQDNEKELDALSVSIKSEDALKAYQKDLGAELRYTSDGGYYTESSKYVEPTVTLSYIPTYNGERSLPFLNAVTGKSEVNGLWGSNDTGSPVNLPSDAVSHSASKDLATLLEYKVIAPGSDGLIHPDADLTYGDLLDMISKAVYPDHMYYDSGRLGKQYKDVTADSPYAEAVQMFSDRGWLQSNPSTELHPEQKLTREKLAETIVKVLHYDRLSKYFDTDPTVMSLSDATAIQNKGSVEIMIKLGLMSAKDGKFEPAKTVTKAEAAQILVHLAHIQGKVDTPISGYR</sequence>
<dbReference type="InterPro" id="IPR001119">
    <property type="entry name" value="SLH_dom"/>
</dbReference>
<dbReference type="AlphaFoldDB" id="A0A9X1WR35"/>
<gene>
    <name evidence="3" type="ORF">MUG84_11645</name>
</gene>
<dbReference type="InterPro" id="IPR032599">
    <property type="entry name" value="YcdB/YcdC_rep_domain"/>
</dbReference>
<protein>
    <submittedName>
        <fullName evidence="3">S-layer homology domain-containing protein</fullName>
    </submittedName>
</protein>
<accession>A0A9X1WR35</accession>
<evidence type="ECO:0000313" key="4">
    <source>
        <dbReference type="Proteomes" id="UP001139347"/>
    </source>
</evidence>
<comment type="caution">
    <text evidence="3">The sequence shown here is derived from an EMBL/GenBank/DDBJ whole genome shotgun (WGS) entry which is preliminary data.</text>
</comment>
<proteinExistence type="predicted"/>
<dbReference type="Gene3D" id="3.10.450.490">
    <property type="match status" value="1"/>
</dbReference>
<name>A0A9X1WR35_9BACL</name>
<keyword evidence="1" id="KW-0732">Signal</keyword>
<feature type="domain" description="SLH" evidence="2">
    <location>
        <begin position="735"/>
        <end position="797"/>
    </location>
</feature>
<evidence type="ECO:0000256" key="1">
    <source>
        <dbReference type="SAM" id="SignalP"/>
    </source>
</evidence>
<keyword evidence="4" id="KW-1185">Reference proteome</keyword>
<dbReference type="RefSeq" id="WP_244725188.1">
    <property type="nucleotide sequence ID" value="NZ_JALIRP010000004.1"/>
</dbReference>
<dbReference type="Pfam" id="PF00395">
    <property type="entry name" value="SLH"/>
    <property type="match status" value="1"/>
</dbReference>
<dbReference type="Proteomes" id="UP001139347">
    <property type="component" value="Unassembled WGS sequence"/>
</dbReference>
<reference evidence="3" key="1">
    <citation type="submission" date="2022-04" db="EMBL/GenBank/DDBJ databases">
        <title>Paenibacillus mangrovi sp. nov., a novel endophytic bacterium isolated from bark of Kandelia candel.</title>
        <authorList>
            <person name="Tuo L."/>
        </authorList>
    </citation>
    <scope>NUCLEOTIDE SEQUENCE</scope>
    <source>
        <strain evidence="3">KQZ6P-2</strain>
    </source>
</reference>